<dbReference type="EMBL" id="QVPD01000011">
    <property type="protein sequence ID" value="RFP59558.1"/>
    <property type="molecule type" value="Genomic_DNA"/>
</dbReference>
<proteinExistence type="predicted"/>
<evidence type="ECO:0000256" key="2">
    <source>
        <dbReference type="ARBA" id="ARBA00022692"/>
    </source>
</evidence>
<dbReference type="Proteomes" id="UP000262917">
    <property type="component" value="Unassembled WGS sequence"/>
</dbReference>
<dbReference type="PANTHER" id="PTHR37422">
    <property type="entry name" value="TEICHURONIC ACID BIOSYNTHESIS PROTEIN TUAE"/>
    <property type="match status" value="1"/>
</dbReference>
<feature type="transmembrane region" description="Helical" evidence="5">
    <location>
        <begin position="352"/>
        <end position="372"/>
    </location>
</feature>
<keyword evidence="8" id="KW-1185">Reference proteome</keyword>
<dbReference type="InterPro" id="IPR007016">
    <property type="entry name" value="O-antigen_ligase-rel_domated"/>
</dbReference>
<name>A0A372DIZ2_9GAMM</name>
<feature type="transmembrane region" description="Helical" evidence="5">
    <location>
        <begin position="113"/>
        <end position="131"/>
    </location>
</feature>
<feature type="transmembrane region" description="Helical" evidence="5">
    <location>
        <begin position="12"/>
        <end position="41"/>
    </location>
</feature>
<feature type="transmembrane region" description="Helical" evidence="5">
    <location>
        <begin position="185"/>
        <end position="203"/>
    </location>
</feature>
<keyword evidence="3 5" id="KW-1133">Transmembrane helix</keyword>
<evidence type="ECO:0000256" key="4">
    <source>
        <dbReference type="ARBA" id="ARBA00023136"/>
    </source>
</evidence>
<dbReference type="Pfam" id="PF04932">
    <property type="entry name" value="Wzy_C"/>
    <property type="match status" value="1"/>
</dbReference>
<organism evidence="7 8">
    <name type="scientific">Cognatiluteimonas weifangensis</name>
    <dbReference type="NCBI Taxonomy" id="2303539"/>
    <lineage>
        <taxon>Bacteria</taxon>
        <taxon>Pseudomonadati</taxon>
        <taxon>Pseudomonadota</taxon>
        <taxon>Gammaproteobacteria</taxon>
        <taxon>Lysobacterales</taxon>
        <taxon>Lysobacteraceae</taxon>
        <taxon>Cognatiluteimonas</taxon>
    </lineage>
</organism>
<keyword evidence="4 5" id="KW-0472">Membrane</keyword>
<evidence type="ECO:0000313" key="7">
    <source>
        <dbReference type="EMBL" id="RFP59558.1"/>
    </source>
</evidence>
<feature type="transmembrane region" description="Helical" evidence="5">
    <location>
        <begin position="209"/>
        <end position="235"/>
    </location>
</feature>
<evidence type="ECO:0000259" key="6">
    <source>
        <dbReference type="Pfam" id="PF04932"/>
    </source>
</evidence>
<evidence type="ECO:0000313" key="8">
    <source>
        <dbReference type="Proteomes" id="UP000262917"/>
    </source>
</evidence>
<dbReference type="RefSeq" id="WP_117203250.1">
    <property type="nucleotide sequence ID" value="NZ_JBHTBK010000019.1"/>
</dbReference>
<evidence type="ECO:0000256" key="1">
    <source>
        <dbReference type="ARBA" id="ARBA00004141"/>
    </source>
</evidence>
<evidence type="ECO:0000256" key="5">
    <source>
        <dbReference type="SAM" id="Phobius"/>
    </source>
</evidence>
<keyword evidence="7" id="KW-0436">Ligase</keyword>
<dbReference type="PANTHER" id="PTHR37422:SF13">
    <property type="entry name" value="LIPOPOLYSACCHARIDE BIOSYNTHESIS PROTEIN PA4999-RELATED"/>
    <property type="match status" value="1"/>
</dbReference>
<comment type="subcellular location">
    <subcellularLocation>
        <location evidence="1">Membrane</location>
        <topology evidence="1">Multi-pass membrane protein</topology>
    </subcellularLocation>
</comment>
<dbReference type="AlphaFoldDB" id="A0A372DIZ2"/>
<gene>
    <name evidence="7" type="ORF">D0Y53_10530</name>
</gene>
<feature type="transmembrane region" description="Helical" evidence="5">
    <location>
        <begin position="53"/>
        <end position="73"/>
    </location>
</feature>
<feature type="transmembrane region" description="Helical" evidence="5">
    <location>
        <begin position="160"/>
        <end position="178"/>
    </location>
</feature>
<sequence length="439" mass="47911">MLFAMPIVLLPFALYFPVSIVVPGMNLTNLLMLLLACGLLFGRRDPAHLAVPGFLGAPLLCLFAVLVLGFVAAQWSDLSQVDDDLASLKNAIFYPLLYFIYRRCRQDLRGTRQLIVLVLVVAVATGLQAVYQGIQFGFSAYDGTQRAVGPFGGIGQANRAGVFFAMFLPMLVAVALQLRQRKPVRLAAIAGGGILVAAILFTYSRQSYLIAAFVILVLLLRRSFPAAALATLVLVASASMLPNSVVERVQETRQVEAGGSVELDTSTTSRLEIWKGAMQMLRDHPMGVGLDQFPKQIGKYTDHAGMDAHNAFVLMLAECGPIGLLAMLWLFWRLWLLARWLRRSAGSARPEASTLALGFTLTVVAMALGNLYGSPFFQGLIMANFWILCGLMERYGTIKAHAARIVYGRPVAPIPMAQRFPLVARIAPGLSLLRKFPLP</sequence>
<evidence type="ECO:0000256" key="3">
    <source>
        <dbReference type="ARBA" id="ARBA00022989"/>
    </source>
</evidence>
<dbReference type="InterPro" id="IPR051533">
    <property type="entry name" value="WaaL-like"/>
</dbReference>
<comment type="caution">
    <text evidence="7">The sequence shown here is derived from an EMBL/GenBank/DDBJ whole genome shotgun (WGS) entry which is preliminary data.</text>
</comment>
<accession>A0A372DIZ2</accession>
<dbReference type="GO" id="GO:0016020">
    <property type="term" value="C:membrane"/>
    <property type="evidence" value="ECO:0007669"/>
    <property type="project" value="UniProtKB-SubCell"/>
</dbReference>
<feature type="transmembrane region" description="Helical" evidence="5">
    <location>
        <begin position="311"/>
        <end position="332"/>
    </location>
</feature>
<protein>
    <submittedName>
        <fullName evidence="7">O-antigen ligase domain-containing protein</fullName>
    </submittedName>
</protein>
<feature type="transmembrane region" description="Helical" evidence="5">
    <location>
        <begin position="85"/>
        <end position="101"/>
    </location>
</feature>
<keyword evidence="2 5" id="KW-0812">Transmembrane</keyword>
<dbReference type="GO" id="GO:0016874">
    <property type="term" value="F:ligase activity"/>
    <property type="evidence" value="ECO:0007669"/>
    <property type="project" value="UniProtKB-KW"/>
</dbReference>
<feature type="domain" description="O-antigen ligase-related" evidence="6">
    <location>
        <begin position="194"/>
        <end position="327"/>
    </location>
</feature>
<reference evidence="7 8" key="1">
    <citation type="submission" date="2018-08" db="EMBL/GenBank/DDBJ databases">
        <title>Lysobacter weifangensis sp. nov., a new member of the family 'Xanthomonadaceae', isolated from soil in a farmland.</title>
        <authorList>
            <person name="Zhao H."/>
        </authorList>
    </citation>
    <scope>NUCLEOTIDE SEQUENCE [LARGE SCALE GENOMIC DNA]</scope>
    <source>
        <strain evidence="7 8">WF-2</strain>
    </source>
</reference>